<feature type="domain" description="DUF2520" evidence="1">
    <location>
        <begin position="116"/>
        <end position="228"/>
    </location>
</feature>
<proteinExistence type="predicted"/>
<dbReference type="OrthoDB" id="8650434at2"/>
<dbReference type="PANTHER" id="PTHR40459:SF1">
    <property type="entry name" value="CONSERVED HYPOTHETICAL ALANINE AND LEUCINE RICH PROTEIN"/>
    <property type="match status" value="1"/>
</dbReference>
<gene>
    <name evidence="2" type="ORF">SAMN06297382_1939</name>
</gene>
<dbReference type="PANTHER" id="PTHR40459">
    <property type="entry name" value="CONSERVED HYPOTHETICAL ALANINE AND LEUCINE RICH PROTEIN"/>
    <property type="match status" value="1"/>
</dbReference>
<dbReference type="SUPFAM" id="SSF51735">
    <property type="entry name" value="NAD(P)-binding Rossmann-fold domains"/>
    <property type="match status" value="1"/>
</dbReference>
<keyword evidence="3" id="KW-1185">Reference proteome</keyword>
<dbReference type="Proteomes" id="UP000198346">
    <property type="component" value="Unassembled WGS sequence"/>
</dbReference>
<dbReference type="InterPro" id="IPR018931">
    <property type="entry name" value="DUF2520"/>
</dbReference>
<name>A0A239PUS5_9PROT</name>
<sequence>MKYAIIGTGRVAQSIAAYLRALNHEAALIARAESEARAPSCLRALAAADVIAAAIPDRALGPWRQAYNEAVADKLAIHFSGALLIEGMWSYHPLYSFPPAPLPPETTARVAFARQEGAPPLGSLVPGAKNPEFVVPDADRAFYHALAVLSGNFAAFLWNETAKAFSGRLSGAPANILAGYLHGVVDRFAESPFDSLTGPIARRDRATVEANLAALAREPRLAGLYRAFLAAAWPDFEPGNAAGDDA</sequence>
<dbReference type="InterPro" id="IPR008927">
    <property type="entry name" value="6-PGluconate_DH-like_C_sf"/>
</dbReference>
<dbReference type="Pfam" id="PF10728">
    <property type="entry name" value="DUF2520"/>
    <property type="match status" value="1"/>
</dbReference>
<dbReference type="RefSeq" id="WP_089412387.1">
    <property type="nucleotide sequence ID" value="NZ_FZQA01000003.1"/>
</dbReference>
<dbReference type="InterPro" id="IPR036291">
    <property type="entry name" value="NAD(P)-bd_dom_sf"/>
</dbReference>
<dbReference type="InterPro" id="IPR037108">
    <property type="entry name" value="TM1727-like_C_sf"/>
</dbReference>
<organism evidence="2 3">
    <name type="scientific">Amphiplicatus metriothermophilus</name>
    <dbReference type="NCBI Taxonomy" id="1519374"/>
    <lineage>
        <taxon>Bacteria</taxon>
        <taxon>Pseudomonadati</taxon>
        <taxon>Pseudomonadota</taxon>
        <taxon>Alphaproteobacteria</taxon>
        <taxon>Parvularculales</taxon>
        <taxon>Parvularculaceae</taxon>
        <taxon>Amphiplicatus</taxon>
    </lineage>
</organism>
<dbReference type="EMBL" id="FZQA01000003">
    <property type="protein sequence ID" value="SNT73682.1"/>
    <property type="molecule type" value="Genomic_DNA"/>
</dbReference>
<dbReference type="SUPFAM" id="SSF48179">
    <property type="entry name" value="6-phosphogluconate dehydrogenase C-terminal domain-like"/>
    <property type="match status" value="1"/>
</dbReference>
<evidence type="ECO:0000313" key="2">
    <source>
        <dbReference type="EMBL" id="SNT73682.1"/>
    </source>
</evidence>
<evidence type="ECO:0000259" key="1">
    <source>
        <dbReference type="Pfam" id="PF10728"/>
    </source>
</evidence>
<accession>A0A239PUS5</accession>
<reference evidence="2 3" key="1">
    <citation type="submission" date="2017-07" db="EMBL/GenBank/DDBJ databases">
        <authorList>
            <person name="Sun Z.S."/>
            <person name="Albrecht U."/>
            <person name="Echele G."/>
            <person name="Lee C.C."/>
        </authorList>
    </citation>
    <scope>NUCLEOTIDE SEQUENCE [LARGE SCALE GENOMIC DNA]</scope>
    <source>
        <strain evidence="2 3">CGMCC 1.12710</strain>
    </source>
</reference>
<evidence type="ECO:0000313" key="3">
    <source>
        <dbReference type="Proteomes" id="UP000198346"/>
    </source>
</evidence>
<protein>
    <submittedName>
        <fullName evidence="2">Predicted oxidoreductase, contains short-chain dehydrogenase (SDR) and DUF2520 domains</fullName>
    </submittedName>
</protein>
<dbReference type="AlphaFoldDB" id="A0A239PUS5"/>
<dbReference type="Gene3D" id="3.40.50.720">
    <property type="entry name" value="NAD(P)-binding Rossmann-like Domain"/>
    <property type="match status" value="1"/>
</dbReference>
<dbReference type="Gene3D" id="1.10.1040.20">
    <property type="entry name" value="ProC-like, C-terminal domain"/>
    <property type="match status" value="1"/>
</dbReference>